<dbReference type="AlphaFoldDB" id="A0A6G7YQZ6"/>
<dbReference type="EMBL" id="CP049869">
    <property type="protein sequence ID" value="QIK79161.1"/>
    <property type="molecule type" value="Genomic_DNA"/>
</dbReference>
<dbReference type="InterPro" id="IPR000277">
    <property type="entry name" value="Cys/Met-Metab_PyrdxlP-dep_enz"/>
</dbReference>
<dbReference type="KEGG" id="spii:G7077_09890"/>
<name>A0A6G7YQZ6_9SPHN</name>
<proteinExistence type="inferred from homology"/>
<accession>A0A6G7YQZ6</accession>
<reference evidence="5 6" key="1">
    <citation type="submission" date="2020-03" db="EMBL/GenBank/DDBJ databases">
        <title>Sphingomonas sp. nov., isolated from fish.</title>
        <authorList>
            <person name="Hyun D.-W."/>
            <person name="Bae J.-W."/>
        </authorList>
    </citation>
    <scope>NUCLEOTIDE SEQUENCE [LARGE SCALE GENOMIC DNA]</scope>
    <source>
        <strain evidence="5 6">HDW15B</strain>
    </source>
</reference>
<dbReference type="RefSeq" id="WP_166411552.1">
    <property type="nucleotide sequence ID" value="NZ_CP049869.1"/>
</dbReference>
<dbReference type="InterPro" id="IPR015421">
    <property type="entry name" value="PyrdxlP-dep_Trfase_major"/>
</dbReference>
<evidence type="ECO:0000256" key="1">
    <source>
        <dbReference type="ARBA" id="ARBA00001933"/>
    </source>
</evidence>
<comment type="cofactor">
    <cofactor evidence="1 4">
        <name>pyridoxal 5'-phosphate</name>
        <dbReference type="ChEBI" id="CHEBI:597326"/>
    </cofactor>
</comment>
<dbReference type="PIRSF" id="PIRSF001434">
    <property type="entry name" value="CGS"/>
    <property type="match status" value="1"/>
</dbReference>
<sequence>MSKPEGHGTIVASAGVTDDPTYRGVAPPLWASDTFEWDGPEDKPDYDYSRTVSPNRDLLARAIAELEGGKHCAVTNSGQSAALLALLQLEPGATVLAPHDCYGGTYRLLQGLERKGLVRPLFVDQNDDDMFAMALQQDVRLVWLESPSNPLLRLVPIAQRCAQAKSVGALTICDNTLLTPCRQQPLKLGADLVLHSTTKAINGHNDLFGGALISNDDGLAEQIAWWANAAGLSGSAYDSWQTLRGMRTLPLRVARQEETALKLAQWLEGHPQVAAVHYPGLESFPQRALVEAQQSGPGFMVSFRVNGSVALFAKAPELITLASSLGGFATLVCTPASMTHRGMPPEAQAEAGITPDLIRMSVGLEDADDLIGDLSRGFAAL</sequence>
<evidence type="ECO:0000256" key="3">
    <source>
        <dbReference type="PIRSR" id="PIRSR001434-2"/>
    </source>
</evidence>
<dbReference type="FunFam" id="3.40.640.10:FF:000046">
    <property type="entry name" value="Cystathionine gamma-lyase"/>
    <property type="match status" value="1"/>
</dbReference>
<dbReference type="GO" id="GO:0003962">
    <property type="term" value="F:cystathionine gamma-synthase activity"/>
    <property type="evidence" value="ECO:0007669"/>
    <property type="project" value="TreeGrafter"/>
</dbReference>
<dbReference type="GO" id="GO:0005737">
    <property type="term" value="C:cytoplasm"/>
    <property type="evidence" value="ECO:0007669"/>
    <property type="project" value="TreeGrafter"/>
</dbReference>
<protein>
    <submittedName>
        <fullName evidence="5">O-succinylhomoserine (Thiol)-lyase</fullName>
    </submittedName>
</protein>
<dbReference type="GO" id="GO:0030170">
    <property type="term" value="F:pyridoxal phosphate binding"/>
    <property type="evidence" value="ECO:0007669"/>
    <property type="project" value="InterPro"/>
</dbReference>
<dbReference type="PANTHER" id="PTHR11808:SF75">
    <property type="entry name" value="CYSTATHIONINE GAMMA-SYNTHASE"/>
    <property type="match status" value="1"/>
</dbReference>
<dbReference type="CDD" id="cd00614">
    <property type="entry name" value="CGS_like"/>
    <property type="match status" value="1"/>
</dbReference>
<evidence type="ECO:0000256" key="4">
    <source>
        <dbReference type="RuleBase" id="RU362118"/>
    </source>
</evidence>
<keyword evidence="2 3" id="KW-0663">Pyridoxal phosphate</keyword>
<keyword evidence="5" id="KW-0456">Lyase</keyword>
<dbReference type="PANTHER" id="PTHR11808">
    <property type="entry name" value="TRANS-SULFURATION ENZYME FAMILY MEMBER"/>
    <property type="match status" value="1"/>
</dbReference>
<dbReference type="GO" id="GO:0004123">
    <property type="term" value="F:cystathionine gamma-lyase activity"/>
    <property type="evidence" value="ECO:0007669"/>
    <property type="project" value="TreeGrafter"/>
</dbReference>
<dbReference type="InterPro" id="IPR015424">
    <property type="entry name" value="PyrdxlP-dep_Trfase"/>
</dbReference>
<gene>
    <name evidence="5" type="ORF">G7077_09890</name>
</gene>
<dbReference type="Gene3D" id="3.90.1150.10">
    <property type="entry name" value="Aspartate Aminotransferase, domain 1"/>
    <property type="match status" value="1"/>
</dbReference>
<evidence type="ECO:0000256" key="2">
    <source>
        <dbReference type="ARBA" id="ARBA00022898"/>
    </source>
</evidence>
<dbReference type="Pfam" id="PF01053">
    <property type="entry name" value="Cys_Met_Meta_PP"/>
    <property type="match status" value="1"/>
</dbReference>
<evidence type="ECO:0000313" key="6">
    <source>
        <dbReference type="Proteomes" id="UP000503222"/>
    </source>
</evidence>
<evidence type="ECO:0000313" key="5">
    <source>
        <dbReference type="EMBL" id="QIK79161.1"/>
    </source>
</evidence>
<dbReference type="Proteomes" id="UP000503222">
    <property type="component" value="Chromosome"/>
</dbReference>
<dbReference type="GO" id="GO:0019346">
    <property type="term" value="P:transsulfuration"/>
    <property type="evidence" value="ECO:0007669"/>
    <property type="project" value="InterPro"/>
</dbReference>
<keyword evidence="6" id="KW-1185">Reference proteome</keyword>
<dbReference type="GO" id="GO:0019343">
    <property type="term" value="P:cysteine biosynthetic process via cystathionine"/>
    <property type="evidence" value="ECO:0007669"/>
    <property type="project" value="TreeGrafter"/>
</dbReference>
<dbReference type="InterPro" id="IPR015422">
    <property type="entry name" value="PyrdxlP-dep_Trfase_small"/>
</dbReference>
<feature type="modified residue" description="N6-(pyridoxal phosphate)lysine" evidence="3">
    <location>
        <position position="199"/>
    </location>
</feature>
<dbReference type="SUPFAM" id="SSF53383">
    <property type="entry name" value="PLP-dependent transferases"/>
    <property type="match status" value="1"/>
</dbReference>
<comment type="similarity">
    <text evidence="4">Belongs to the trans-sulfuration enzymes family.</text>
</comment>
<dbReference type="Gene3D" id="3.40.640.10">
    <property type="entry name" value="Type I PLP-dependent aspartate aminotransferase-like (Major domain)"/>
    <property type="match status" value="1"/>
</dbReference>
<organism evidence="5 6">
    <name type="scientific">Sphingomonas piscis</name>
    <dbReference type="NCBI Taxonomy" id="2714943"/>
    <lineage>
        <taxon>Bacteria</taxon>
        <taxon>Pseudomonadati</taxon>
        <taxon>Pseudomonadota</taxon>
        <taxon>Alphaproteobacteria</taxon>
        <taxon>Sphingomonadales</taxon>
        <taxon>Sphingomonadaceae</taxon>
        <taxon>Sphingomonas</taxon>
    </lineage>
</organism>